<organism evidence="1">
    <name type="scientific">Rothia mucilaginosa</name>
    <dbReference type="NCBI Taxonomy" id="43675"/>
    <lineage>
        <taxon>Bacteria</taxon>
        <taxon>Bacillati</taxon>
        <taxon>Actinomycetota</taxon>
        <taxon>Actinomycetes</taxon>
        <taxon>Micrococcales</taxon>
        <taxon>Micrococcaceae</taxon>
        <taxon>Rothia</taxon>
    </lineage>
</organism>
<dbReference type="Pfam" id="PF22234">
    <property type="entry name" value="Rv2466c-like"/>
    <property type="match status" value="1"/>
</dbReference>
<dbReference type="PATRIC" id="fig|43675.28.peg.1542"/>
<dbReference type="SUPFAM" id="SSF52833">
    <property type="entry name" value="Thioredoxin-like"/>
    <property type="match status" value="1"/>
</dbReference>
<gene>
    <name evidence="1" type="ORF">RM6536_1507</name>
</gene>
<evidence type="ECO:0000313" key="2">
    <source>
        <dbReference type="Proteomes" id="UP000066203"/>
    </source>
</evidence>
<accession>A0A0K2S0Z1</accession>
<protein>
    <submittedName>
        <fullName evidence="1">Uncharacterized protein</fullName>
    </submittedName>
</protein>
<evidence type="ECO:0000313" key="1">
    <source>
        <dbReference type="EMBL" id="BAS20754.1"/>
    </source>
</evidence>
<sequence length="213" mass="23574">MAENAPAQVDFWFDPICPWCWITSRWIGEVQKVRNVEVTWRPFSLSMHNQGRDLPADYQAMMDQSWAPTRLITAVRELHGDEVIKPLYDALGEQIHHNSNKADSYRDAIVKALEEVNLPAELADVAFTDQYDEQMRASLDLALETVGGTDIGVPLISINGTAFFGPVISPSPAGEEAGKLFDGALALASYPGFFELKRPRTVGPIFHGENGEA</sequence>
<proteinExistence type="predicted"/>
<dbReference type="RefSeq" id="WP_060824670.1">
    <property type="nucleotide sequence ID" value="NZ_AP014938.1"/>
</dbReference>
<dbReference type="InterPro" id="IPR036249">
    <property type="entry name" value="Thioredoxin-like_sf"/>
</dbReference>
<dbReference type="Gene3D" id="3.40.30.10">
    <property type="entry name" value="Glutaredoxin"/>
    <property type="match status" value="1"/>
</dbReference>
<dbReference type="Proteomes" id="UP000066203">
    <property type="component" value="Chromosome"/>
</dbReference>
<dbReference type="AlphaFoldDB" id="A0A0K2S0Z1"/>
<name>A0A0K2S0Z1_9MICC</name>
<dbReference type="EMBL" id="AP014938">
    <property type="protein sequence ID" value="BAS20754.1"/>
    <property type="molecule type" value="Genomic_DNA"/>
</dbReference>
<reference evidence="2" key="1">
    <citation type="submission" date="2015-08" db="EMBL/GenBank/DDBJ databases">
        <title>Complete genome sequence of Rothia mucilaginosa strain NUM-Rm6536.</title>
        <authorList>
            <person name="Nambu T."/>
        </authorList>
    </citation>
    <scope>NUCLEOTIDE SEQUENCE [LARGE SCALE GENOMIC DNA]</scope>
    <source>
        <strain evidence="2">NUM-Rm6536</strain>
    </source>
</reference>
<dbReference type="InterPro" id="IPR053977">
    <property type="entry name" value="Rv2466c-like"/>
</dbReference>